<sequence length="368" mass="41027">ERCIAHIDTFLARAKGSVALNVRILRVPNIFQASIWRAARDIIGSVCRSCTIHVEAFDVSTSCVPEIAACLEQSTPRLEVLSVHYRVDPPRRAIWTLPRAQNLRKVVWTTDDAYFQWPGTETFPLVREISISITGFEEVDLEIAQIFTRCPNLAALDLDVDHPFASPTQMESLSLRRVHLQGDLASSISALRLPNLEKAEIDNIAEDDLDILFSGPLATASSLTVGNGIAIDIELVRALVHCPELQHLCLDADGEGEIQELFEIMSQPLDGTTTWICPRLRSVHIRDLRLSPAGDLFQKIMVFATNRTRPSSDNDAFVEPLQRLEHIYFEPPLSRHTSIPLDYGWVNTALEALGLSTALIRVDTFSIA</sequence>
<evidence type="ECO:0000313" key="1">
    <source>
        <dbReference type="EMBL" id="KZV78486.1"/>
    </source>
</evidence>
<keyword evidence="2" id="KW-1185">Reference proteome</keyword>
<dbReference type="Gene3D" id="3.80.10.10">
    <property type="entry name" value="Ribonuclease Inhibitor"/>
    <property type="match status" value="1"/>
</dbReference>
<evidence type="ECO:0000313" key="2">
    <source>
        <dbReference type="Proteomes" id="UP000077266"/>
    </source>
</evidence>
<name>A0A166MWD4_EXIGL</name>
<dbReference type="InParanoid" id="A0A166MWD4"/>
<gene>
    <name evidence="1" type="ORF">EXIGLDRAFT_783757</name>
</gene>
<accession>A0A166MWD4</accession>
<proteinExistence type="predicted"/>
<dbReference type="InterPro" id="IPR032675">
    <property type="entry name" value="LRR_dom_sf"/>
</dbReference>
<protein>
    <recommendedName>
        <fullName evidence="3">F-box domain-containing protein</fullName>
    </recommendedName>
</protein>
<dbReference type="EMBL" id="KV426877">
    <property type="protein sequence ID" value="KZV78486.1"/>
    <property type="molecule type" value="Genomic_DNA"/>
</dbReference>
<feature type="non-terminal residue" evidence="1">
    <location>
        <position position="1"/>
    </location>
</feature>
<dbReference type="Proteomes" id="UP000077266">
    <property type="component" value="Unassembled WGS sequence"/>
</dbReference>
<evidence type="ECO:0008006" key="3">
    <source>
        <dbReference type="Google" id="ProtNLM"/>
    </source>
</evidence>
<dbReference type="AlphaFoldDB" id="A0A166MWD4"/>
<reference evidence="1 2" key="1">
    <citation type="journal article" date="2016" name="Mol. Biol. Evol.">
        <title>Comparative Genomics of Early-Diverging Mushroom-Forming Fungi Provides Insights into the Origins of Lignocellulose Decay Capabilities.</title>
        <authorList>
            <person name="Nagy L.G."/>
            <person name="Riley R."/>
            <person name="Tritt A."/>
            <person name="Adam C."/>
            <person name="Daum C."/>
            <person name="Floudas D."/>
            <person name="Sun H."/>
            <person name="Yadav J.S."/>
            <person name="Pangilinan J."/>
            <person name="Larsson K.H."/>
            <person name="Matsuura K."/>
            <person name="Barry K."/>
            <person name="Labutti K."/>
            <person name="Kuo R."/>
            <person name="Ohm R.A."/>
            <person name="Bhattacharya S.S."/>
            <person name="Shirouzu T."/>
            <person name="Yoshinaga Y."/>
            <person name="Martin F.M."/>
            <person name="Grigoriev I.V."/>
            <person name="Hibbett D.S."/>
        </authorList>
    </citation>
    <scope>NUCLEOTIDE SEQUENCE [LARGE SCALE GENOMIC DNA]</scope>
    <source>
        <strain evidence="1 2">HHB12029</strain>
    </source>
</reference>
<dbReference type="SUPFAM" id="SSF52047">
    <property type="entry name" value="RNI-like"/>
    <property type="match status" value="1"/>
</dbReference>
<organism evidence="1 2">
    <name type="scientific">Exidia glandulosa HHB12029</name>
    <dbReference type="NCBI Taxonomy" id="1314781"/>
    <lineage>
        <taxon>Eukaryota</taxon>
        <taxon>Fungi</taxon>
        <taxon>Dikarya</taxon>
        <taxon>Basidiomycota</taxon>
        <taxon>Agaricomycotina</taxon>
        <taxon>Agaricomycetes</taxon>
        <taxon>Auriculariales</taxon>
        <taxon>Exidiaceae</taxon>
        <taxon>Exidia</taxon>
    </lineage>
</organism>